<proteinExistence type="predicted"/>
<organism evidence="2 3">
    <name type="scientific">Salana multivorans</name>
    <dbReference type="NCBI Taxonomy" id="120377"/>
    <lineage>
        <taxon>Bacteria</taxon>
        <taxon>Bacillati</taxon>
        <taxon>Actinomycetota</taxon>
        <taxon>Actinomycetes</taxon>
        <taxon>Micrococcales</taxon>
        <taxon>Beutenbergiaceae</taxon>
        <taxon>Salana</taxon>
    </lineage>
</organism>
<protein>
    <recommendedName>
        <fullName evidence="1">Tape measure protein N-terminal domain-containing protein</fullName>
    </recommendedName>
</protein>
<evidence type="ECO:0000313" key="2">
    <source>
        <dbReference type="EMBL" id="ROR95983.1"/>
    </source>
</evidence>
<evidence type="ECO:0000259" key="1">
    <source>
        <dbReference type="Pfam" id="PF20155"/>
    </source>
</evidence>
<dbReference type="EMBL" id="RKHQ01000001">
    <property type="protein sequence ID" value="ROR95983.1"/>
    <property type="molecule type" value="Genomic_DNA"/>
</dbReference>
<comment type="caution">
    <text evidence="2">The sequence shown here is derived from an EMBL/GenBank/DDBJ whole genome shotgun (WGS) entry which is preliminary data.</text>
</comment>
<evidence type="ECO:0000313" key="3">
    <source>
        <dbReference type="Proteomes" id="UP000275356"/>
    </source>
</evidence>
<dbReference type="InterPro" id="IPR013491">
    <property type="entry name" value="Tape_meas_N"/>
</dbReference>
<gene>
    <name evidence="2" type="ORF">EDD28_0553</name>
</gene>
<feature type="domain" description="Tape measure protein N-terminal" evidence="1">
    <location>
        <begin position="93"/>
        <end position="270"/>
    </location>
</feature>
<name>A0A3N2D862_9MICO</name>
<dbReference type="Proteomes" id="UP000275356">
    <property type="component" value="Unassembled WGS sequence"/>
</dbReference>
<keyword evidence="3" id="KW-1185">Reference proteome</keyword>
<sequence length="1038" mass="109314">MANPTIKVALTISVTQYTTEVERATRATESLGKSADKAAKQSQTAFAKMLQSARDNKEAWATVGGALTKIGQSIMDVAVSAAKAGIAYNTLQQTSRTALTTLLGSAEAAAAQMGRLDDFARNSPFAKKTFVTAQQQMLGFGVATQKVLPYLDAVQNAVAAMGGSNQQITDISSIMSQISAASRITAGDLTQFGQHGVDAAELIGSQLGRTGTQIREEITAGTLDAGTALDALAAGMQSRYGGAASDVKSTFAGAFERVKSAWSDLTSELAQPLVGTDGGGILVGLANGAADLMRNFQALPDPVKAATTTVAGVTGGISLLSGALVSSYPKWVKWKDSLNSFITTAGAAGKAVGLLRAAALPLAGVFAAASIALMIWGEKSAATKSRVDSFSETIGNMTSTVATATNNLLTGTNSDWGWFEKWNTRTEWFEMGAESFVEAASMLGQSADDISRSLSMSSEEYDAYSKSILDTSTAMGYGTGVGQEYLNKIGEQRTAMEAAAEAQRIFQELTAGTTFLTEEQAEQTRLAAEAAQQFAQAWLETAQGAGNTFGTISSAYDAVIEKNKEIAQSEADRANEGLAANDASLKSWTDFYKDMSVSHDDWLAQMQEQQRATENWASNYQTAMTQVRGMPAEVQESALAMIQDLVAKGADGMPMLQAWVDGTPEWRQEMIRAFDGKNLATDLVGETPPTIDVLARTALAEEKVRELEEQLLDTTTTTQVDADTTPATLTLDEMLAYAGDANVVVPILSSAGPARTIAEEFLAWAQSTEPIIVCDADTGEATVTVDAFTSWVQSLDPSARFSASTDEATGSVSAFITWADGSRSEVQVDAGTGGAETTVTNFVGTTNERRASIQVSASTSDAEEKISVLTRARRVSVSAFIPGFFGLREGGPVTYRAAGGPVHGPGTGTSDSVPATGPFGSRYQLSNGEHVWTARETAAVGGHGEMLRLRRAALTGRVSYRAGGGSIEPRYLTPRVSPQVYVNTTPTADLSAVRQIVRDAVSEFARVSTTAAADISQSNLAGAARSQGSEFQTRGPMW</sequence>
<accession>A0A3N2D862</accession>
<dbReference type="Pfam" id="PF20155">
    <property type="entry name" value="TMP_3"/>
    <property type="match status" value="1"/>
</dbReference>
<reference evidence="2 3" key="1">
    <citation type="submission" date="2018-11" db="EMBL/GenBank/DDBJ databases">
        <title>Sequencing the genomes of 1000 actinobacteria strains.</title>
        <authorList>
            <person name="Klenk H.-P."/>
        </authorList>
    </citation>
    <scope>NUCLEOTIDE SEQUENCE [LARGE SCALE GENOMIC DNA]</scope>
    <source>
        <strain evidence="2 3">DSM 13521</strain>
    </source>
</reference>
<dbReference type="AlphaFoldDB" id="A0A3N2D862"/>